<sequence>MCISLACYSAQEMASTRASMGNPDAWEPVLKGCHPSAWPAHGILYANVNDKISLLLSKPMKVVDNLVDISYLMQEGQNTLQISHDQDTTDYVFFLIAHQPVRAQLKELASVRQEEVAWAQHIENSTKPLQSVIKVWEHFMVY</sequence>
<name>A0A4Y9ZNU4_9AGAM</name>
<dbReference type="STRING" id="135208.A0A4Y9ZNU4"/>
<dbReference type="EMBL" id="SFCI01001380">
    <property type="protein sequence ID" value="TFY75930.1"/>
    <property type="molecule type" value="Genomic_DNA"/>
</dbReference>
<reference evidence="1 2" key="1">
    <citation type="submission" date="2019-02" db="EMBL/GenBank/DDBJ databases">
        <title>Genome sequencing of the rare red list fungi Hericium alpestre (H. flagellum).</title>
        <authorList>
            <person name="Buettner E."/>
            <person name="Kellner H."/>
        </authorList>
    </citation>
    <scope>NUCLEOTIDE SEQUENCE [LARGE SCALE GENOMIC DNA]</scope>
    <source>
        <strain evidence="1 2">DSM 108284</strain>
    </source>
</reference>
<accession>A0A4Y9ZNU4</accession>
<keyword evidence="2" id="KW-1185">Reference proteome</keyword>
<comment type="caution">
    <text evidence="1">The sequence shown here is derived from an EMBL/GenBank/DDBJ whole genome shotgun (WGS) entry which is preliminary data.</text>
</comment>
<evidence type="ECO:0000313" key="1">
    <source>
        <dbReference type="EMBL" id="TFY75930.1"/>
    </source>
</evidence>
<proteinExistence type="predicted"/>
<dbReference type="AlphaFoldDB" id="A0A4Y9ZNU4"/>
<dbReference type="OrthoDB" id="3040699at2759"/>
<evidence type="ECO:0000313" key="2">
    <source>
        <dbReference type="Proteomes" id="UP000298061"/>
    </source>
</evidence>
<protein>
    <submittedName>
        <fullName evidence="1">Uncharacterized protein</fullName>
    </submittedName>
</protein>
<dbReference type="Proteomes" id="UP000298061">
    <property type="component" value="Unassembled WGS sequence"/>
</dbReference>
<gene>
    <name evidence="1" type="ORF">EWM64_g8083</name>
</gene>
<organism evidence="1 2">
    <name type="scientific">Hericium alpestre</name>
    <dbReference type="NCBI Taxonomy" id="135208"/>
    <lineage>
        <taxon>Eukaryota</taxon>
        <taxon>Fungi</taxon>
        <taxon>Dikarya</taxon>
        <taxon>Basidiomycota</taxon>
        <taxon>Agaricomycotina</taxon>
        <taxon>Agaricomycetes</taxon>
        <taxon>Russulales</taxon>
        <taxon>Hericiaceae</taxon>
        <taxon>Hericium</taxon>
    </lineage>
</organism>